<evidence type="ECO:0000313" key="2">
    <source>
        <dbReference type="EMBL" id="MBT1685761.1"/>
    </source>
</evidence>
<evidence type="ECO:0008006" key="4">
    <source>
        <dbReference type="Google" id="ProtNLM"/>
    </source>
</evidence>
<keyword evidence="1" id="KW-0732">Signal</keyword>
<accession>A0AAP2GG53</accession>
<dbReference type="AlphaFoldDB" id="A0AAP2GG53"/>
<dbReference type="PROSITE" id="PS51257">
    <property type="entry name" value="PROKAR_LIPOPROTEIN"/>
    <property type="match status" value="1"/>
</dbReference>
<proteinExistence type="predicted"/>
<feature type="signal peptide" evidence="1">
    <location>
        <begin position="1"/>
        <end position="22"/>
    </location>
</feature>
<feature type="chain" id="PRO_5043029248" description="NHL repeat-containing protein" evidence="1">
    <location>
        <begin position="23"/>
        <end position="463"/>
    </location>
</feature>
<dbReference type="Gene3D" id="2.120.10.30">
    <property type="entry name" value="TolB, C-terminal domain"/>
    <property type="match status" value="2"/>
</dbReference>
<dbReference type="EMBL" id="JAHESC010000004">
    <property type="protein sequence ID" value="MBT1685761.1"/>
    <property type="molecule type" value="Genomic_DNA"/>
</dbReference>
<sequence>MKHYLKITFYAAWLAFVLIACSEDENDKDDNNPVPGQVSFVTTETVYGGANDYITVTIDGYQDVIIDNRLFHTLYINGKNVPATVVPGSQSGTVVDVTLQVPFAVGSGRIELQEGTEKIQGPMFEYTPRYVRFSFPQSIGASLTRFTDSTVIAWDPLFFDRFNIIEFAGVVDDPNNGSYPAAKLLRQSRPLTIPDQSEGMYKMIPNIGMATAPNQDVFFAQRYSIPGSANIRNELISTASDFEHALYVEGYGTADFNTIIDVEIDSKGIMYTVESGKTFIRKNDTGSISTFAGSTATGHVDGTGAAAQFTQVSALAIDKADNLYVADGSYIRKITPGGVVTTLAGSAQAGNVDGKVSEARFSNVTGLFMAADGKLYIADTGNGKIRVLDTAGNVRTLRGTVALLEETAETFHVFADAKGNIYTISPNKTYEMTVFVPENNMSQTQFGRTHENGTYAFTLEEQD</sequence>
<dbReference type="PANTHER" id="PTHR13833:SF71">
    <property type="entry name" value="NHL DOMAIN-CONTAINING PROTEIN"/>
    <property type="match status" value="1"/>
</dbReference>
<reference evidence="2 3" key="1">
    <citation type="submission" date="2021-05" db="EMBL/GenBank/DDBJ databases">
        <title>A Polyphasic approach of four new species of the genus Ohtaekwangia: Ohtaekwangia histidinii sp. nov., Ohtaekwangia cretensis sp. nov., Ohtaekwangia indiensis sp. nov., Ohtaekwangia reichenbachii sp. nov. from diverse environment.</title>
        <authorList>
            <person name="Octaviana S."/>
        </authorList>
    </citation>
    <scope>NUCLEOTIDE SEQUENCE [LARGE SCALE GENOMIC DNA]</scope>
    <source>
        <strain evidence="2 3">PWU37</strain>
    </source>
</reference>
<protein>
    <recommendedName>
        <fullName evidence="4">NHL repeat-containing protein</fullName>
    </recommendedName>
</protein>
<keyword evidence="3" id="KW-1185">Reference proteome</keyword>
<dbReference type="InterPro" id="IPR011042">
    <property type="entry name" value="6-blade_b-propeller_TolB-like"/>
</dbReference>
<comment type="caution">
    <text evidence="2">The sequence shown here is derived from an EMBL/GenBank/DDBJ whole genome shotgun (WGS) entry which is preliminary data.</text>
</comment>
<name>A0AAP2GG53_9BACT</name>
<evidence type="ECO:0000313" key="3">
    <source>
        <dbReference type="Proteomes" id="UP001319180"/>
    </source>
</evidence>
<organism evidence="2 3">
    <name type="scientific">Dawidia soli</name>
    <dbReference type="NCBI Taxonomy" id="2782352"/>
    <lineage>
        <taxon>Bacteria</taxon>
        <taxon>Pseudomonadati</taxon>
        <taxon>Bacteroidota</taxon>
        <taxon>Cytophagia</taxon>
        <taxon>Cytophagales</taxon>
        <taxon>Chryseotaleaceae</taxon>
        <taxon>Dawidia</taxon>
    </lineage>
</organism>
<evidence type="ECO:0000256" key="1">
    <source>
        <dbReference type="SAM" id="SignalP"/>
    </source>
</evidence>
<dbReference type="RefSeq" id="WP_254089013.1">
    <property type="nucleotide sequence ID" value="NZ_JAHESC010000004.1"/>
</dbReference>
<dbReference type="SUPFAM" id="SSF63829">
    <property type="entry name" value="Calcium-dependent phosphotriesterase"/>
    <property type="match status" value="1"/>
</dbReference>
<dbReference type="Proteomes" id="UP001319180">
    <property type="component" value="Unassembled WGS sequence"/>
</dbReference>
<gene>
    <name evidence="2" type="ORF">KK078_04300</name>
</gene>
<dbReference type="PANTHER" id="PTHR13833">
    <property type="match status" value="1"/>
</dbReference>